<organism evidence="3">
    <name type="scientific">Gaeumannomyces tritici (strain R3-111a-1)</name>
    <name type="common">Wheat and barley take-all root rot fungus</name>
    <name type="synonym">Gaeumannomyces graminis var. tritici</name>
    <dbReference type="NCBI Taxonomy" id="644352"/>
    <lineage>
        <taxon>Eukaryota</taxon>
        <taxon>Fungi</taxon>
        <taxon>Dikarya</taxon>
        <taxon>Ascomycota</taxon>
        <taxon>Pezizomycotina</taxon>
        <taxon>Sordariomycetes</taxon>
        <taxon>Sordariomycetidae</taxon>
        <taxon>Magnaporthales</taxon>
        <taxon>Magnaporthaceae</taxon>
        <taxon>Gaeumannomyces</taxon>
    </lineage>
</organism>
<evidence type="ECO:0008006" key="6">
    <source>
        <dbReference type="Google" id="ProtNLM"/>
    </source>
</evidence>
<reference evidence="4" key="5">
    <citation type="submission" date="2018-04" db="UniProtKB">
        <authorList>
            <consortium name="EnsemblFungi"/>
        </authorList>
    </citation>
    <scope>IDENTIFICATION</scope>
    <source>
        <strain evidence="4">R3-111a-1</strain>
    </source>
</reference>
<dbReference type="HAMAP" id="MF_00338">
    <property type="entry name" value="UPF0145"/>
    <property type="match status" value="1"/>
</dbReference>
<reference evidence="4" key="4">
    <citation type="journal article" date="2015" name="G3 (Bethesda)">
        <title>Genome sequences of three phytopathogenic species of the Magnaporthaceae family of fungi.</title>
        <authorList>
            <person name="Okagaki L.H."/>
            <person name="Nunes C.C."/>
            <person name="Sailsbery J."/>
            <person name="Clay B."/>
            <person name="Brown D."/>
            <person name="John T."/>
            <person name="Oh Y."/>
            <person name="Young N."/>
            <person name="Fitzgerald M."/>
            <person name="Haas B.J."/>
            <person name="Zeng Q."/>
            <person name="Young S."/>
            <person name="Adiconis X."/>
            <person name="Fan L."/>
            <person name="Levin J.Z."/>
            <person name="Mitchell T.K."/>
            <person name="Okubara P.A."/>
            <person name="Farman M.L."/>
            <person name="Kohn L.M."/>
            <person name="Birren B."/>
            <person name="Ma L.-J."/>
            <person name="Dean R.A."/>
        </authorList>
    </citation>
    <scope>NUCLEOTIDE SEQUENCE</scope>
    <source>
        <strain evidence="4">R3-111a-1</strain>
    </source>
</reference>
<dbReference type="PANTHER" id="PTHR34068:SF2">
    <property type="entry name" value="UPF0145 PROTEIN SCO3412"/>
    <property type="match status" value="1"/>
</dbReference>
<dbReference type="RefSeq" id="XP_009225457.1">
    <property type="nucleotide sequence ID" value="XM_009227193.1"/>
</dbReference>
<reference evidence="3" key="3">
    <citation type="submission" date="2010-09" db="EMBL/GenBank/DDBJ databases">
        <title>Annotation of Gaeumannomyces graminis var. tritici R3-111a-1.</title>
        <authorList>
            <consortium name="The Broad Institute Genome Sequencing Platform"/>
            <person name="Ma L.-J."/>
            <person name="Dead R."/>
            <person name="Young S.K."/>
            <person name="Zeng Q."/>
            <person name="Gargeya S."/>
            <person name="Fitzgerald M."/>
            <person name="Haas B."/>
            <person name="Abouelleil A."/>
            <person name="Alvarado L."/>
            <person name="Arachchi H.M."/>
            <person name="Berlin A."/>
            <person name="Brown A."/>
            <person name="Chapman S.B."/>
            <person name="Chen Z."/>
            <person name="Dunbar C."/>
            <person name="Freedman E."/>
            <person name="Gearin G."/>
            <person name="Gellesch M."/>
            <person name="Goldberg J."/>
            <person name="Griggs A."/>
            <person name="Gujja S."/>
            <person name="Heiman D."/>
            <person name="Howarth C."/>
            <person name="Larson L."/>
            <person name="Lui A."/>
            <person name="MacDonald P.J.P."/>
            <person name="Mehta T."/>
            <person name="Montmayeur A."/>
            <person name="Murphy C."/>
            <person name="Neiman D."/>
            <person name="Pearson M."/>
            <person name="Priest M."/>
            <person name="Roberts A."/>
            <person name="Saif S."/>
            <person name="Shea T."/>
            <person name="Shenoy N."/>
            <person name="Sisk P."/>
            <person name="Stolte C."/>
            <person name="Sykes S."/>
            <person name="Yandava C."/>
            <person name="Wortman J."/>
            <person name="Nusbaum C."/>
            <person name="Birren B."/>
        </authorList>
    </citation>
    <scope>NUCLEOTIDE SEQUENCE</scope>
    <source>
        <strain evidence="3">R3-111a-1</strain>
    </source>
</reference>
<dbReference type="InterPro" id="IPR035439">
    <property type="entry name" value="UPF0145_dom_sf"/>
</dbReference>
<dbReference type="Gene3D" id="3.30.110.70">
    <property type="entry name" value="Hypothetical protein apc22750. Chain B"/>
    <property type="match status" value="1"/>
</dbReference>
<accession>J3P752</accession>
<dbReference type="eggNOG" id="ENOG502SDKT">
    <property type="taxonomic scope" value="Eukaryota"/>
</dbReference>
<dbReference type="VEuPathDB" id="FungiDB:GGTG_09349"/>
<gene>
    <name evidence="4" type="primary">20349807</name>
    <name evidence="3" type="ORF">GGTG_09349</name>
</gene>
<sequence length="192" mass="20966">MQHHSSTIQHYTVPAEFPLNHTLHSSYNHKHIKTMPSPTALKTNKKNQQPGEQADVPPQLQDLHCFTETNGVITTTMFDVPGYRVVRVLGAVYGLTVRSRNWAAGLGMAVKSIVGGELKWFTNLLYSSRNDAISRVVAECQSRGGNAVIALRFDAGELGGFSQVCAYGTAAVIERVDADAPDCPQLVVRTDD</sequence>
<proteinExistence type="inferred from homology"/>
<dbReference type="Proteomes" id="UP000006039">
    <property type="component" value="Unassembled WGS sequence"/>
</dbReference>
<evidence type="ECO:0000313" key="4">
    <source>
        <dbReference type="EnsemblFungi" id="EJT72483"/>
    </source>
</evidence>
<dbReference type="SUPFAM" id="SSF117782">
    <property type="entry name" value="YbjQ-like"/>
    <property type="match status" value="1"/>
</dbReference>
<dbReference type="EMBL" id="GL385399">
    <property type="protein sequence ID" value="EJT72483.1"/>
    <property type="molecule type" value="Genomic_DNA"/>
</dbReference>
<evidence type="ECO:0000256" key="1">
    <source>
        <dbReference type="ARBA" id="ARBA00010751"/>
    </source>
</evidence>
<name>J3P752_GAET3</name>
<feature type="compositionally biased region" description="Polar residues" evidence="2">
    <location>
        <begin position="36"/>
        <end position="51"/>
    </location>
</feature>
<dbReference type="OrthoDB" id="68104at2759"/>
<dbReference type="EnsemblFungi" id="EJT72483">
    <property type="protein sequence ID" value="EJT72483"/>
    <property type="gene ID" value="GGTG_09349"/>
</dbReference>
<evidence type="ECO:0000313" key="5">
    <source>
        <dbReference type="Proteomes" id="UP000006039"/>
    </source>
</evidence>
<dbReference type="GeneID" id="20349807"/>
<dbReference type="AlphaFoldDB" id="J3P752"/>
<evidence type="ECO:0000256" key="2">
    <source>
        <dbReference type="SAM" id="MobiDB-lite"/>
    </source>
</evidence>
<reference evidence="3" key="2">
    <citation type="submission" date="2010-07" db="EMBL/GenBank/DDBJ databases">
        <authorList>
            <consortium name="The Broad Institute Genome Sequencing Platform"/>
            <consortium name="Broad Institute Genome Sequencing Center for Infectious Disease"/>
            <person name="Ma L.-J."/>
            <person name="Dead R."/>
            <person name="Young S."/>
            <person name="Zeng Q."/>
            <person name="Koehrsen M."/>
            <person name="Alvarado L."/>
            <person name="Berlin A."/>
            <person name="Chapman S.B."/>
            <person name="Chen Z."/>
            <person name="Freedman E."/>
            <person name="Gellesch M."/>
            <person name="Goldberg J."/>
            <person name="Griggs A."/>
            <person name="Gujja S."/>
            <person name="Heilman E.R."/>
            <person name="Heiman D."/>
            <person name="Hepburn T."/>
            <person name="Howarth C."/>
            <person name="Jen D."/>
            <person name="Larson L."/>
            <person name="Mehta T."/>
            <person name="Neiman D."/>
            <person name="Pearson M."/>
            <person name="Roberts A."/>
            <person name="Saif S."/>
            <person name="Shea T."/>
            <person name="Shenoy N."/>
            <person name="Sisk P."/>
            <person name="Stolte C."/>
            <person name="Sykes S."/>
            <person name="Walk T."/>
            <person name="White J."/>
            <person name="Yandava C."/>
            <person name="Haas B."/>
            <person name="Nusbaum C."/>
            <person name="Birren B."/>
        </authorList>
    </citation>
    <scope>NUCLEOTIDE SEQUENCE</scope>
    <source>
        <strain evidence="3">R3-111a-1</strain>
    </source>
</reference>
<keyword evidence="5" id="KW-1185">Reference proteome</keyword>
<reference evidence="5" key="1">
    <citation type="submission" date="2010-07" db="EMBL/GenBank/DDBJ databases">
        <title>The genome sequence of Gaeumannomyces graminis var. tritici strain R3-111a-1.</title>
        <authorList>
            <consortium name="The Broad Institute Genome Sequencing Platform"/>
            <person name="Ma L.-J."/>
            <person name="Dead R."/>
            <person name="Young S."/>
            <person name="Zeng Q."/>
            <person name="Koehrsen M."/>
            <person name="Alvarado L."/>
            <person name="Berlin A."/>
            <person name="Chapman S.B."/>
            <person name="Chen Z."/>
            <person name="Freedman E."/>
            <person name="Gellesch M."/>
            <person name="Goldberg J."/>
            <person name="Griggs A."/>
            <person name="Gujja S."/>
            <person name="Heilman E.R."/>
            <person name="Heiman D."/>
            <person name="Hepburn T."/>
            <person name="Howarth C."/>
            <person name="Jen D."/>
            <person name="Larson L."/>
            <person name="Mehta T."/>
            <person name="Neiman D."/>
            <person name="Pearson M."/>
            <person name="Roberts A."/>
            <person name="Saif S."/>
            <person name="Shea T."/>
            <person name="Shenoy N."/>
            <person name="Sisk P."/>
            <person name="Stolte C."/>
            <person name="Sykes S."/>
            <person name="Walk T."/>
            <person name="White J."/>
            <person name="Yandava C."/>
            <person name="Haas B."/>
            <person name="Nusbaum C."/>
            <person name="Birren B."/>
        </authorList>
    </citation>
    <scope>NUCLEOTIDE SEQUENCE [LARGE SCALE GENOMIC DNA]</scope>
    <source>
        <strain evidence="5">R3-111a-1</strain>
    </source>
</reference>
<dbReference type="PANTHER" id="PTHR34068">
    <property type="entry name" value="UPF0145 PROTEIN YBJQ"/>
    <property type="match status" value="1"/>
</dbReference>
<protein>
    <recommendedName>
        <fullName evidence="6">YjfJ protein</fullName>
    </recommendedName>
</protein>
<dbReference type="Pfam" id="PF01906">
    <property type="entry name" value="YbjQ_1"/>
    <property type="match status" value="1"/>
</dbReference>
<evidence type="ECO:0000313" key="3">
    <source>
        <dbReference type="EMBL" id="EJT72483.1"/>
    </source>
</evidence>
<feature type="region of interest" description="Disordered" evidence="2">
    <location>
        <begin position="30"/>
        <end position="58"/>
    </location>
</feature>
<dbReference type="InterPro" id="IPR002765">
    <property type="entry name" value="UPF0145_YbjQ-like"/>
</dbReference>
<comment type="similarity">
    <text evidence="1">Belongs to the UPF0145 family.</text>
</comment>
<dbReference type="HOGENOM" id="CLU_117144_1_1_1"/>